<dbReference type="AlphaFoldDB" id="A0A2G2ZCD4"/>
<gene>
    <name evidence="1" type="ORF">T459_17623</name>
</gene>
<sequence>MTCFNDRETPYPCLEIAASKSDSHVKALILKVHPPMIGFFPLVRKSLETSLHLTEWSMMETKDVMDNFSGKIVLLRALLAAMGSLAVGVSLPPSLGSAAPKSLIPLNGVVIDRATSSSNKSNASQEPHWKRLKKKHKDLSDQHHEFADLDSISIDTAIFEDGATGLTMPLADLAH</sequence>
<proteinExistence type="predicted"/>
<protein>
    <submittedName>
        <fullName evidence="1">Uncharacterized protein</fullName>
    </submittedName>
</protein>
<organism evidence="1 2">
    <name type="scientific">Capsicum annuum</name>
    <name type="common">Capsicum pepper</name>
    <dbReference type="NCBI Taxonomy" id="4072"/>
    <lineage>
        <taxon>Eukaryota</taxon>
        <taxon>Viridiplantae</taxon>
        <taxon>Streptophyta</taxon>
        <taxon>Embryophyta</taxon>
        <taxon>Tracheophyta</taxon>
        <taxon>Spermatophyta</taxon>
        <taxon>Magnoliopsida</taxon>
        <taxon>eudicotyledons</taxon>
        <taxon>Gunneridae</taxon>
        <taxon>Pentapetalae</taxon>
        <taxon>asterids</taxon>
        <taxon>lamiids</taxon>
        <taxon>Solanales</taxon>
        <taxon>Solanaceae</taxon>
        <taxon>Solanoideae</taxon>
        <taxon>Capsiceae</taxon>
        <taxon>Capsicum</taxon>
    </lineage>
</organism>
<dbReference type="PANTHER" id="PTHR36607:SF24">
    <property type="entry name" value="AMINOTRANSFERASE-LIKE PLANT MOBILE DOMAIN-CONTAINING PROTEIN"/>
    <property type="match status" value="1"/>
</dbReference>
<comment type="caution">
    <text evidence="1">The sequence shown here is derived from an EMBL/GenBank/DDBJ whole genome shotgun (WGS) entry which is preliminary data.</text>
</comment>
<dbReference type="Gramene" id="PHT79571">
    <property type="protein sequence ID" value="PHT79571"/>
    <property type="gene ID" value="T459_17623"/>
</dbReference>
<keyword evidence="2" id="KW-1185">Reference proteome</keyword>
<name>A0A2G2ZCD4_CAPAN</name>
<reference evidence="1 2" key="2">
    <citation type="journal article" date="2017" name="Genome Biol.">
        <title>New reference genome sequences of hot pepper reveal the massive evolution of plant disease-resistance genes by retroduplication.</title>
        <authorList>
            <person name="Kim S."/>
            <person name="Park J."/>
            <person name="Yeom S.I."/>
            <person name="Kim Y.M."/>
            <person name="Seo E."/>
            <person name="Kim K.T."/>
            <person name="Kim M.S."/>
            <person name="Lee J.M."/>
            <person name="Cheong K."/>
            <person name="Shin H.S."/>
            <person name="Kim S.B."/>
            <person name="Han K."/>
            <person name="Lee J."/>
            <person name="Park M."/>
            <person name="Lee H.A."/>
            <person name="Lee H.Y."/>
            <person name="Lee Y."/>
            <person name="Oh S."/>
            <person name="Lee J.H."/>
            <person name="Choi E."/>
            <person name="Choi E."/>
            <person name="Lee S.E."/>
            <person name="Jeon J."/>
            <person name="Kim H."/>
            <person name="Choi G."/>
            <person name="Song H."/>
            <person name="Lee J."/>
            <person name="Lee S.C."/>
            <person name="Kwon J.K."/>
            <person name="Lee H.Y."/>
            <person name="Koo N."/>
            <person name="Hong Y."/>
            <person name="Kim R.W."/>
            <person name="Kang W.H."/>
            <person name="Huh J.H."/>
            <person name="Kang B.C."/>
            <person name="Yang T.J."/>
            <person name="Lee Y.H."/>
            <person name="Bennetzen J.L."/>
            <person name="Choi D."/>
        </authorList>
    </citation>
    <scope>NUCLEOTIDE SEQUENCE [LARGE SCALE GENOMIC DNA]</scope>
    <source>
        <strain evidence="2">cv. CM334</strain>
    </source>
</reference>
<dbReference type="PANTHER" id="PTHR36607">
    <property type="entry name" value="1,2-DIHYDROXY-3-KETO-5-METHYLTHIOPENTENE DIOXYGENASE 4"/>
    <property type="match status" value="1"/>
</dbReference>
<reference evidence="1 2" key="1">
    <citation type="journal article" date="2014" name="Nat. Genet.">
        <title>Genome sequence of the hot pepper provides insights into the evolution of pungency in Capsicum species.</title>
        <authorList>
            <person name="Kim S."/>
            <person name="Park M."/>
            <person name="Yeom S.I."/>
            <person name="Kim Y.M."/>
            <person name="Lee J.M."/>
            <person name="Lee H.A."/>
            <person name="Seo E."/>
            <person name="Choi J."/>
            <person name="Cheong K."/>
            <person name="Kim K.T."/>
            <person name="Jung K."/>
            <person name="Lee G.W."/>
            <person name="Oh S.K."/>
            <person name="Bae C."/>
            <person name="Kim S.B."/>
            <person name="Lee H.Y."/>
            <person name="Kim S.Y."/>
            <person name="Kim M.S."/>
            <person name="Kang B.C."/>
            <person name="Jo Y.D."/>
            <person name="Yang H.B."/>
            <person name="Jeong H.J."/>
            <person name="Kang W.H."/>
            <person name="Kwon J.K."/>
            <person name="Shin C."/>
            <person name="Lim J.Y."/>
            <person name="Park J.H."/>
            <person name="Huh J.H."/>
            <person name="Kim J.S."/>
            <person name="Kim B.D."/>
            <person name="Cohen O."/>
            <person name="Paran I."/>
            <person name="Suh M.C."/>
            <person name="Lee S.B."/>
            <person name="Kim Y.K."/>
            <person name="Shin Y."/>
            <person name="Noh S.J."/>
            <person name="Park J."/>
            <person name="Seo Y.S."/>
            <person name="Kwon S.Y."/>
            <person name="Kim H.A."/>
            <person name="Park J.M."/>
            <person name="Kim H.J."/>
            <person name="Choi S.B."/>
            <person name="Bosland P.W."/>
            <person name="Reeves G."/>
            <person name="Jo S.H."/>
            <person name="Lee B.W."/>
            <person name="Cho H.T."/>
            <person name="Choi H.S."/>
            <person name="Lee M.S."/>
            <person name="Yu Y."/>
            <person name="Do Choi Y."/>
            <person name="Park B.S."/>
            <person name="van Deynze A."/>
            <person name="Ashrafi H."/>
            <person name="Hill T."/>
            <person name="Kim W.T."/>
            <person name="Pai H.S."/>
            <person name="Ahn H.K."/>
            <person name="Yeam I."/>
            <person name="Giovannoni J.J."/>
            <person name="Rose J.K."/>
            <person name="Sorensen I."/>
            <person name="Lee S.J."/>
            <person name="Kim R.W."/>
            <person name="Choi I.Y."/>
            <person name="Choi B.S."/>
            <person name="Lim J.S."/>
            <person name="Lee Y.H."/>
            <person name="Choi D."/>
        </authorList>
    </citation>
    <scope>NUCLEOTIDE SEQUENCE [LARGE SCALE GENOMIC DNA]</scope>
    <source>
        <strain evidence="2">cv. CM334</strain>
    </source>
</reference>
<evidence type="ECO:0000313" key="1">
    <source>
        <dbReference type="EMBL" id="PHT79571.1"/>
    </source>
</evidence>
<dbReference type="EMBL" id="AYRZ02000006">
    <property type="protein sequence ID" value="PHT79571.1"/>
    <property type="molecule type" value="Genomic_DNA"/>
</dbReference>
<accession>A0A2G2ZCD4</accession>
<evidence type="ECO:0000313" key="2">
    <source>
        <dbReference type="Proteomes" id="UP000222542"/>
    </source>
</evidence>
<dbReference type="Proteomes" id="UP000222542">
    <property type="component" value="Unassembled WGS sequence"/>
</dbReference>